<reference evidence="14 15" key="1">
    <citation type="submission" date="2024-01" db="EMBL/GenBank/DDBJ databases">
        <title>The genomes of 5 underutilized Papilionoideae crops provide insights into root nodulation and disease resistanc.</title>
        <authorList>
            <person name="Jiang F."/>
        </authorList>
    </citation>
    <scope>NUCLEOTIDE SEQUENCE [LARGE SCALE GENOMIC DNA]</scope>
    <source>
        <strain evidence="14">DUOXIRENSHENG_FW03</strain>
        <tissue evidence="14">Leaves</tissue>
    </source>
</reference>
<evidence type="ECO:0000256" key="3">
    <source>
        <dbReference type="ARBA" id="ARBA00022533"/>
    </source>
</evidence>
<comment type="function">
    <text evidence="11">Provides the precursors necessary for DNA synthesis. Catalyzes the biosynthesis of deoxyribonucleotides from the corresponding ribonucleotides.</text>
</comment>
<dbReference type="InterPro" id="IPR008926">
    <property type="entry name" value="RNR_R1-su_N"/>
</dbReference>
<dbReference type="InterPro" id="IPR013346">
    <property type="entry name" value="NrdE_NrdA_C"/>
</dbReference>
<keyword evidence="12" id="KW-1133">Transmembrane helix</keyword>
<gene>
    <name evidence="14" type="ORF">VNO78_10613</name>
</gene>
<dbReference type="PROSITE" id="PS51161">
    <property type="entry name" value="ATP_CONE"/>
    <property type="match status" value="1"/>
</dbReference>
<evidence type="ECO:0000256" key="12">
    <source>
        <dbReference type="SAM" id="Phobius"/>
    </source>
</evidence>
<proteinExistence type="inferred from homology"/>
<dbReference type="GO" id="GO:0005524">
    <property type="term" value="F:ATP binding"/>
    <property type="evidence" value="ECO:0007669"/>
    <property type="project" value="UniProtKB-UniRule"/>
</dbReference>
<dbReference type="PRINTS" id="PR01183">
    <property type="entry name" value="RIBORDTASEM1"/>
</dbReference>
<evidence type="ECO:0000256" key="5">
    <source>
        <dbReference type="ARBA" id="ARBA00022840"/>
    </source>
</evidence>
<keyword evidence="8" id="KW-1015">Disulfide bond</keyword>
<sequence length="963" mass="107885">MPLQYWANLGGGFMMHFGLLFWEYAFLGLDCLVRVAAVHVAAKLNVTDPAGCWLLAVVILILATCFTNLSFVLVEIAMLPAAGGLLLLAAGCCLFGPMQGALLTLAHESNGSPEADRSRAKKNDRIVVPQHTCACAKAVRRNSPLKTGKRRRDKMYVVKRDGRQETVHFDKITARLKKLSYGLSTEHCDPVLVSQKVCAGVYKGVTTSQLDELAAETAAAMTANHPDYASLAARIAVSNLHKNTKKSFSETIKVMYNHFNERSAMKAPLIADDVYEIIMKNAARLDSEIIYDRDFDYDYFGFKTLERSYLLKVQGKVVERPQHMLMRVAVGIHKDDIESAVKTYHMMSQRWFTHASPTLFNAGTPRPQLSSCFLVCMKDDSIEGIYDTLKECAVISKSAGGIGVSVHNIRATGSYIRGTNGTSNGIVPMLRVFNDTARYVDQGGGKRKGAFAVYLEPWHADIFEFLDLRKNHGKEEHRARDLFYALWVSDLFMERVQSSGQWSLFCPSETPGLADCWGEEFEKLYTQYEREGKAKKVVQAQNLWFEILKSQIETGTPYMLFKDTCNRKSNQQNLGTIKSSNLCTEIIEYTSPTETAVCNLASIALPRYVREKGVPMESHPSKLVGSRGSKNRSFDFDKLGEVTAMVTTNLNKIIDVNYYPVDTARRSNLRHRPIGIGVQGLADTFILLGMAFDSPEAQQLNKDIFETIYYHALKTSSELAAKEGPYETYNGSPISKGILQPDMWGVTPSSRWDWDGLRETISKTGVRNSLLVAPMPTASTSQILGNNECFEPYTSNIYNRRVLSGEFVVVNKHLLHDLTEMGLWSPTIKNKVIYEGGSVQKISEVPDDLKIIYKTVWEIKQKTLVDMAVDRGSYIDQSQSLNIHMDQPNFGKLTSLHFYAWSKGLKTGMYYLRSRSAVDAIKFTVDTSMLKEKPEVEEEDDNTKMAQMVCSLTNREECLACGS</sequence>
<evidence type="ECO:0000259" key="13">
    <source>
        <dbReference type="PROSITE" id="PS51161"/>
    </source>
</evidence>
<evidence type="ECO:0000256" key="6">
    <source>
        <dbReference type="ARBA" id="ARBA00023002"/>
    </source>
</evidence>
<feature type="transmembrane region" description="Helical" evidence="12">
    <location>
        <begin position="53"/>
        <end position="73"/>
    </location>
</feature>
<keyword evidence="5 10" id="KW-0067">ATP-binding</keyword>
<dbReference type="GO" id="GO:0004748">
    <property type="term" value="F:ribonucleoside-diphosphate reductase activity, thioredoxin disulfide as acceptor"/>
    <property type="evidence" value="ECO:0007669"/>
    <property type="project" value="UniProtKB-EC"/>
</dbReference>
<feature type="transmembrane region" description="Helical" evidence="12">
    <location>
        <begin position="85"/>
        <end position="106"/>
    </location>
</feature>
<dbReference type="AlphaFoldDB" id="A0AAN9XMP2"/>
<accession>A0AAN9XMP2</accession>
<evidence type="ECO:0000313" key="14">
    <source>
        <dbReference type="EMBL" id="KAK7399431.1"/>
    </source>
</evidence>
<dbReference type="EMBL" id="JAYMYS010000003">
    <property type="protein sequence ID" value="KAK7399431.1"/>
    <property type="molecule type" value="Genomic_DNA"/>
</dbReference>
<evidence type="ECO:0000313" key="15">
    <source>
        <dbReference type="Proteomes" id="UP001386955"/>
    </source>
</evidence>
<dbReference type="NCBIfam" id="TIGR02506">
    <property type="entry name" value="NrdE_NrdA"/>
    <property type="match status" value="1"/>
</dbReference>
<dbReference type="InterPro" id="IPR000788">
    <property type="entry name" value="RNR_lg_C"/>
</dbReference>
<dbReference type="PANTHER" id="PTHR11573:SF6">
    <property type="entry name" value="RIBONUCLEOSIDE-DIPHOSPHATE REDUCTASE LARGE SUBUNIT"/>
    <property type="match status" value="1"/>
</dbReference>
<keyword evidence="7 11" id="KW-0215">Deoxyribonucleotide synthesis</keyword>
<keyword evidence="6 11" id="KW-0560">Oxidoreductase</keyword>
<keyword evidence="4 10" id="KW-0547">Nucleotide-binding</keyword>
<dbReference type="FunFam" id="3.20.70.20:FF:000001">
    <property type="entry name" value="Ribonucleoside-diphosphate reductase"/>
    <property type="match status" value="1"/>
</dbReference>
<feature type="domain" description="ATP-cone" evidence="13">
    <location>
        <begin position="155"/>
        <end position="246"/>
    </location>
</feature>
<organism evidence="14 15">
    <name type="scientific">Psophocarpus tetragonolobus</name>
    <name type="common">Winged bean</name>
    <name type="synonym">Dolichos tetragonolobus</name>
    <dbReference type="NCBI Taxonomy" id="3891"/>
    <lineage>
        <taxon>Eukaryota</taxon>
        <taxon>Viridiplantae</taxon>
        <taxon>Streptophyta</taxon>
        <taxon>Embryophyta</taxon>
        <taxon>Tracheophyta</taxon>
        <taxon>Spermatophyta</taxon>
        <taxon>Magnoliopsida</taxon>
        <taxon>eudicotyledons</taxon>
        <taxon>Gunneridae</taxon>
        <taxon>Pentapetalae</taxon>
        <taxon>rosids</taxon>
        <taxon>fabids</taxon>
        <taxon>Fabales</taxon>
        <taxon>Fabaceae</taxon>
        <taxon>Papilionoideae</taxon>
        <taxon>50 kb inversion clade</taxon>
        <taxon>NPAAA clade</taxon>
        <taxon>indigoferoid/millettioid clade</taxon>
        <taxon>Phaseoleae</taxon>
        <taxon>Psophocarpus</taxon>
    </lineage>
</organism>
<dbReference type="PROSITE" id="PS00089">
    <property type="entry name" value="RIBORED_LARGE"/>
    <property type="match status" value="1"/>
</dbReference>
<evidence type="ECO:0000256" key="7">
    <source>
        <dbReference type="ARBA" id="ARBA00023116"/>
    </source>
</evidence>
<dbReference type="InterPro" id="IPR013509">
    <property type="entry name" value="RNR_lsu_N"/>
</dbReference>
<dbReference type="Pfam" id="PF00317">
    <property type="entry name" value="Ribonuc_red_lgN"/>
    <property type="match status" value="1"/>
</dbReference>
<protein>
    <recommendedName>
        <fullName evidence="2 11">Ribonucleoside-diphosphate reductase</fullName>
        <ecNumber evidence="2 11">1.17.4.1</ecNumber>
    </recommendedName>
</protein>
<comment type="similarity">
    <text evidence="1 11">Belongs to the ribonucleoside diphosphate reductase large chain family.</text>
</comment>
<dbReference type="InterPro" id="IPR039718">
    <property type="entry name" value="Rrm1"/>
</dbReference>
<evidence type="ECO:0000256" key="4">
    <source>
        <dbReference type="ARBA" id="ARBA00022741"/>
    </source>
</evidence>
<dbReference type="Proteomes" id="UP001386955">
    <property type="component" value="Unassembled WGS sequence"/>
</dbReference>
<evidence type="ECO:0000256" key="11">
    <source>
        <dbReference type="RuleBase" id="RU003410"/>
    </source>
</evidence>
<evidence type="ECO:0000256" key="2">
    <source>
        <dbReference type="ARBA" id="ARBA00012274"/>
    </source>
</evidence>
<keyword evidence="3" id="KW-0021">Allosteric enzyme</keyword>
<keyword evidence="12" id="KW-0812">Transmembrane</keyword>
<dbReference type="SUPFAM" id="SSF51998">
    <property type="entry name" value="PFL-like glycyl radical enzymes"/>
    <property type="match status" value="1"/>
</dbReference>
<comment type="caution">
    <text evidence="14">The sequence shown here is derived from an EMBL/GenBank/DDBJ whole genome shotgun (WGS) entry which is preliminary data.</text>
</comment>
<comment type="catalytic activity">
    <reaction evidence="9 11">
        <text>a 2'-deoxyribonucleoside 5'-diphosphate + [thioredoxin]-disulfide + H2O = a ribonucleoside 5'-diphosphate + [thioredoxin]-dithiol</text>
        <dbReference type="Rhea" id="RHEA:23252"/>
        <dbReference type="Rhea" id="RHEA-COMP:10698"/>
        <dbReference type="Rhea" id="RHEA-COMP:10700"/>
        <dbReference type="ChEBI" id="CHEBI:15377"/>
        <dbReference type="ChEBI" id="CHEBI:29950"/>
        <dbReference type="ChEBI" id="CHEBI:50058"/>
        <dbReference type="ChEBI" id="CHEBI:57930"/>
        <dbReference type="ChEBI" id="CHEBI:73316"/>
        <dbReference type="EC" id="1.17.4.1"/>
    </reaction>
</comment>
<evidence type="ECO:0000256" key="10">
    <source>
        <dbReference type="PROSITE-ProRule" id="PRU00492"/>
    </source>
</evidence>
<dbReference type="Pfam" id="PF03477">
    <property type="entry name" value="ATP-cone"/>
    <property type="match status" value="1"/>
</dbReference>
<dbReference type="EC" id="1.17.4.1" evidence="2 11"/>
<keyword evidence="15" id="KW-1185">Reference proteome</keyword>
<dbReference type="Pfam" id="PF02867">
    <property type="entry name" value="Ribonuc_red_lgC"/>
    <property type="match status" value="1"/>
</dbReference>
<dbReference type="SUPFAM" id="SSF48168">
    <property type="entry name" value="R1 subunit of ribonucleotide reductase, N-terminal domain"/>
    <property type="match status" value="1"/>
</dbReference>
<dbReference type="GO" id="GO:0009263">
    <property type="term" value="P:deoxyribonucleotide biosynthetic process"/>
    <property type="evidence" value="ECO:0007669"/>
    <property type="project" value="UniProtKB-KW"/>
</dbReference>
<dbReference type="CDD" id="cd01679">
    <property type="entry name" value="RNR_I"/>
    <property type="match status" value="1"/>
</dbReference>
<dbReference type="PANTHER" id="PTHR11573">
    <property type="entry name" value="RIBONUCLEOSIDE-DIPHOSPHATE REDUCTASE LARGE CHAIN"/>
    <property type="match status" value="1"/>
</dbReference>
<name>A0AAN9XMP2_PSOTE</name>
<evidence type="ECO:0000256" key="9">
    <source>
        <dbReference type="ARBA" id="ARBA00047754"/>
    </source>
</evidence>
<dbReference type="Gene3D" id="3.20.70.20">
    <property type="match status" value="1"/>
</dbReference>
<keyword evidence="12" id="KW-0472">Membrane</keyword>
<evidence type="ECO:0000256" key="8">
    <source>
        <dbReference type="ARBA" id="ARBA00023157"/>
    </source>
</evidence>
<dbReference type="GO" id="GO:0005971">
    <property type="term" value="C:ribonucleoside-diphosphate reductase complex"/>
    <property type="evidence" value="ECO:0007669"/>
    <property type="project" value="TreeGrafter"/>
</dbReference>
<evidence type="ECO:0000256" key="1">
    <source>
        <dbReference type="ARBA" id="ARBA00010406"/>
    </source>
</evidence>
<dbReference type="InterPro" id="IPR005144">
    <property type="entry name" value="ATP-cone_dom"/>
</dbReference>